<dbReference type="Pfam" id="PF22010">
    <property type="entry name" value="OrtA"/>
    <property type="match status" value="1"/>
</dbReference>
<dbReference type="NCBIfam" id="NF040739">
    <property type="entry name" value="ornith_OrtA"/>
    <property type="match status" value="1"/>
</dbReference>
<dbReference type="RefSeq" id="WP_073004680.1">
    <property type="nucleotide sequence ID" value="NZ_FQZO01000001.1"/>
</dbReference>
<organism evidence="1 2">
    <name type="scientific">Clostridium amylolyticum</name>
    <dbReference type="NCBI Taxonomy" id="1121298"/>
    <lineage>
        <taxon>Bacteria</taxon>
        <taxon>Bacillati</taxon>
        <taxon>Bacillota</taxon>
        <taxon>Clostridia</taxon>
        <taxon>Eubacteriales</taxon>
        <taxon>Clostridiaceae</taxon>
        <taxon>Clostridium</taxon>
    </lineage>
</organism>
<dbReference type="AlphaFoldDB" id="A0A1M6CX49"/>
<dbReference type="InterPro" id="IPR047755">
    <property type="entry name" value="OrtA"/>
</dbReference>
<dbReference type="Proteomes" id="UP000184080">
    <property type="component" value="Unassembled WGS sequence"/>
</dbReference>
<evidence type="ECO:0000313" key="1">
    <source>
        <dbReference type="EMBL" id="SHI65592.1"/>
    </source>
</evidence>
<protein>
    <submittedName>
        <fullName evidence="1">2-amino-4-ketopentanoate thiolase alpha subunit</fullName>
    </submittedName>
</protein>
<sequence>MNIYKDTWVEIEKIVLTSKERANNIPMDTKGTDLKMLCKGFLLRDSLLGEEAEIITLTGRIVKGMICKVNPSYDHGFGDFIPEIMYIGIQARSLLGN</sequence>
<name>A0A1M6CX49_9CLOT</name>
<dbReference type="EMBL" id="FQZO01000001">
    <property type="protein sequence ID" value="SHI65592.1"/>
    <property type="molecule type" value="Genomic_DNA"/>
</dbReference>
<evidence type="ECO:0000313" key="2">
    <source>
        <dbReference type="Proteomes" id="UP000184080"/>
    </source>
</evidence>
<gene>
    <name evidence="1" type="ORF">SAMN05444401_1268</name>
</gene>
<proteinExistence type="predicted"/>
<accession>A0A1M6CX49</accession>
<reference evidence="1 2" key="1">
    <citation type="submission" date="2016-11" db="EMBL/GenBank/DDBJ databases">
        <authorList>
            <person name="Jaros S."/>
            <person name="Januszkiewicz K."/>
            <person name="Wedrychowicz H."/>
        </authorList>
    </citation>
    <scope>NUCLEOTIDE SEQUENCE [LARGE SCALE GENOMIC DNA]</scope>
    <source>
        <strain evidence="1 2">DSM 21864</strain>
    </source>
</reference>
<dbReference type="STRING" id="1121298.SAMN05444401_1268"/>
<keyword evidence="2" id="KW-1185">Reference proteome</keyword>